<accession>A0A1H1AL10</accession>
<dbReference type="STRING" id="1095778.SAMN04489842_0728"/>
<dbReference type="RefSeq" id="WP_090377478.1">
    <property type="nucleotide sequence ID" value="NZ_FNLC01000001.1"/>
</dbReference>
<organism evidence="1 2">
    <name type="scientific">Natronobacterium texcoconense</name>
    <dbReference type="NCBI Taxonomy" id="1095778"/>
    <lineage>
        <taxon>Archaea</taxon>
        <taxon>Methanobacteriati</taxon>
        <taxon>Methanobacteriota</taxon>
        <taxon>Stenosarchaea group</taxon>
        <taxon>Halobacteria</taxon>
        <taxon>Halobacteriales</taxon>
        <taxon>Natrialbaceae</taxon>
        <taxon>Natronobacterium</taxon>
    </lineage>
</organism>
<proteinExistence type="predicted"/>
<evidence type="ECO:0000313" key="1">
    <source>
        <dbReference type="EMBL" id="SDQ40312.1"/>
    </source>
</evidence>
<reference evidence="2" key="1">
    <citation type="submission" date="2016-10" db="EMBL/GenBank/DDBJ databases">
        <authorList>
            <person name="Varghese N."/>
            <person name="Submissions S."/>
        </authorList>
    </citation>
    <scope>NUCLEOTIDE SEQUENCE [LARGE SCALE GENOMIC DNA]</scope>
    <source>
        <strain evidence="2">DSM 24767</strain>
    </source>
</reference>
<dbReference type="AlphaFoldDB" id="A0A1H1AL10"/>
<dbReference type="Pfam" id="PF04250">
    <property type="entry name" value="DUF429"/>
    <property type="match status" value="1"/>
</dbReference>
<dbReference type="Proteomes" id="UP000198848">
    <property type="component" value="Unassembled WGS sequence"/>
</dbReference>
<protein>
    <submittedName>
        <fullName evidence="1">Predicted nuclease (RNAse H fold)</fullName>
    </submittedName>
</protein>
<dbReference type="OrthoDB" id="132880at2157"/>
<sequence>MAKQHSIGIDWCNDTWLAVVYQNGEYEDVLMADDVVDVYRTYENSVQRILIDVPIGLFQEGDREGDEELVRQCDKLARQVLGSRHSSVFNPPAREAAEEAVAEEPHEKVTRTNKRITGKGLQQQAYHIAKGVFEVDKLLQDDQSPSVDGIDDTIAEAHPEVCFRALAGEELKHSKKLVSGFVERLEAMREVENESEQTFYEVCNDISAKEDTDVEIDDVLDAMVLAITAAADEAELLRLPSGNPPSDSTGLPMEMVYRAREPLLEDQK</sequence>
<evidence type="ECO:0000313" key="2">
    <source>
        <dbReference type="Proteomes" id="UP000198848"/>
    </source>
</evidence>
<dbReference type="InterPro" id="IPR007362">
    <property type="entry name" value="DUF429"/>
</dbReference>
<keyword evidence="2" id="KW-1185">Reference proteome</keyword>
<name>A0A1H1AL10_NATTX</name>
<dbReference type="EMBL" id="FNLC01000001">
    <property type="protein sequence ID" value="SDQ40312.1"/>
    <property type="molecule type" value="Genomic_DNA"/>
</dbReference>
<gene>
    <name evidence="1" type="ORF">SAMN04489842_0728</name>
</gene>